<keyword evidence="5" id="KW-1185">Reference proteome</keyword>
<dbReference type="AlphaFoldDB" id="A0A1B4V2H6"/>
<dbReference type="InterPro" id="IPR027417">
    <property type="entry name" value="P-loop_NTPase"/>
</dbReference>
<dbReference type="CDD" id="cd03214">
    <property type="entry name" value="ABC_Iron-Siderophores_B12_Hemin"/>
    <property type="match status" value="1"/>
</dbReference>
<dbReference type="SUPFAM" id="SSF52540">
    <property type="entry name" value="P-loop containing nucleoside triphosphate hydrolases"/>
    <property type="match status" value="1"/>
</dbReference>
<dbReference type="InterPro" id="IPR003439">
    <property type="entry name" value="ABC_transporter-like_ATP-bd"/>
</dbReference>
<evidence type="ECO:0000259" key="3">
    <source>
        <dbReference type="PROSITE" id="PS50893"/>
    </source>
</evidence>
<dbReference type="EMBL" id="AP014936">
    <property type="protein sequence ID" value="BAU47729.1"/>
    <property type="molecule type" value="Genomic_DNA"/>
</dbReference>
<dbReference type="OrthoDB" id="5292475at2"/>
<dbReference type="PANTHER" id="PTHR42794">
    <property type="entry name" value="HEMIN IMPORT ATP-BINDING PROTEIN HMUV"/>
    <property type="match status" value="1"/>
</dbReference>
<dbReference type="Gene3D" id="3.40.50.300">
    <property type="entry name" value="P-loop containing nucleotide triphosphate hydrolases"/>
    <property type="match status" value="1"/>
</dbReference>
<accession>A0A1B4V2H6</accession>
<dbReference type="Proteomes" id="UP000218899">
    <property type="component" value="Chromosome"/>
</dbReference>
<reference evidence="4 5" key="1">
    <citation type="submission" date="2015-08" db="EMBL/GenBank/DDBJ databases">
        <title>Complete genome sequence of Sulfurifustis variabilis.</title>
        <authorList>
            <person name="Miura A."/>
            <person name="Kojima H."/>
            <person name="Fukui M."/>
        </authorList>
    </citation>
    <scope>NUCLEOTIDE SEQUENCE [LARGE SCALE GENOMIC DNA]</scope>
    <source>
        <strain evidence="5">skN76</strain>
    </source>
</reference>
<evidence type="ECO:0000256" key="1">
    <source>
        <dbReference type="ARBA" id="ARBA00022741"/>
    </source>
</evidence>
<evidence type="ECO:0000313" key="5">
    <source>
        <dbReference type="Proteomes" id="UP000218899"/>
    </source>
</evidence>
<dbReference type="GO" id="GO:0005524">
    <property type="term" value="F:ATP binding"/>
    <property type="evidence" value="ECO:0007669"/>
    <property type="project" value="UniProtKB-KW"/>
</dbReference>
<gene>
    <name evidence="4" type="ORF">SVA_1154</name>
</gene>
<dbReference type="SMART" id="SM00382">
    <property type="entry name" value="AAA"/>
    <property type="match status" value="1"/>
</dbReference>
<feature type="domain" description="ABC transporter" evidence="3">
    <location>
        <begin position="4"/>
        <end position="240"/>
    </location>
</feature>
<name>A0A1B4V2H6_9GAMM</name>
<dbReference type="Pfam" id="PF00005">
    <property type="entry name" value="ABC_tran"/>
    <property type="match status" value="1"/>
</dbReference>
<dbReference type="RefSeq" id="WP_096460019.1">
    <property type="nucleotide sequence ID" value="NZ_AP014936.1"/>
</dbReference>
<organism evidence="4 5">
    <name type="scientific">Sulfurifustis variabilis</name>
    <dbReference type="NCBI Taxonomy" id="1675686"/>
    <lineage>
        <taxon>Bacteria</taxon>
        <taxon>Pseudomonadati</taxon>
        <taxon>Pseudomonadota</taxon>
        <taxon>Gammaproteobacteria</taxon>
        <taxon>Acidiferrobacterales</taxon>
        <taxon>Acidiferrobacteraceae</taxon>
        <taxon>Sulfurifustis</taxon>
    </lineage>
</organism>
<sequence length="255" mass="27540">MARLEARALTVAVGDRVLCRDLDIAIGEGENWAILGANGSGKTTLLHALAGLRRPEGGEVLLDGAPIAQCPPRERARRLGVLFQDYDAGFPATVLELALTGRHPHLARFAFEGAEDRAAAERALAAVGLDALAERSIATLSGGERRRAEIAALLAQDPPICLLDEPTNHLDLRHQGEILRLLADRSNRPSHANVFVLHDVTAAARIASHALLLFADSAHRSGPAAELFDPALLERVYGCPFERMVADGRRFYFAR</sequence>
<dbReference type="InterPro" id="IPR003593">
    <property type="entry name" value="AAA+_ATPase"/>
</dbReference>
<dbReference type="PANTHER" id="PTHR42794:SF2">
    <property type="entry name" value="ABC TRANSPORTER ATP-BINDING PROTEIN"/>
    <property type="match status" value="1"/>
</dbReference>
<dbReference type="PROSITE" id="PS00211">
    <property type="entry name" value="ABC_TRANSPORTER_1"/>
    <property type="match status" value="1"/>
</dbReference>
<keyword evidence="1" id="KW-0547">Nucleotide-binding</keyword>
<protein>
    <submittedName>
        <fullName evidence="4">ABC transporter</fullName>
    </submittedName>
</protein>
<dbReference type="PROSITE" id="PS50893">
    <property type="entry name" value="ABC_TRANSPORTER_2"/>
    <property type="match status" value="1"/>
</dbReference>
<keyword evidence="2" id="KW-0067">ATP-binding</keyword>
<dbReference type="GO" id="GO:0016887">
    <property type="term" value="F:ATP hydrolysis activity"/>
    <property type="evidence" value="ECO:0007669"/>
    <property type="project" value="InterPro"/>
</dbReference>
<evidence type="ECO:0000256" key="2">
    <source>
        <dbReference type="ARBA" id="ARBA00022840"/>
    </source>
</evidence>
<proteinExistence type="predicted"/>
<evidence type="ECO:0000313" key="4">
    <source>
        <dbReference type="EMBL" id="BAU47729.1"/>
    </source>
</evidence>
<dbReference type="KEGG" id="sva:SVA_1154"/>
<dbReference type="InterPro" id="IPR017871">
    <property type="entry name" value="ABC_transporter-like_CS"/>
</dbReference>